<feature type="compositionally biased region" description="Polar residues" evidence="1">
    <location>
        <begin position="1083"/>
        <end position="1102"/>
    </location>
</feature>
<dbReference type="Proteomes" id="UP000008784">
    <property type="component" value="Unassembled WGS sequence"/>
</dbReference>
<feature type="compositionally biased region" description="Polar residues" evidence="1">
    <location>
        <begin position="1125"/>
        <end position="1142"/>
    </location>
</feature>
<feature type="compositionally biased region" description="Polar residues" evidence="1">
    <location>
        <begin position="87"/>
        <end position="97"/>
    </location>
</feature>
<feature type="compositionally biased region" description="Polar residues" evidence="1">
    <location>
        <begin position="114"/>
        <end position="160"/>
    </location>
</feature>
<reference evidence="3 4" key="1">
    <citation type="journal article" date="2011" name="PLoS Pathog.">
        <title>Genomic and proteomic analyses of the fungus Arthrobotrys oligospora provide insights into nematode-trap formation.</title>
        <authorList>
            <person name="Yang J."/>
            <person name="Wang L."/>
            <person name="Ji X."/>
            <person name="Feng Y."/>
            <person name="Li X."/>
            <person name="Zou C."/>
            <person name="Xu J."/>
            <person name="Ren Y."/>
            <person name="Mi Q."/>
            <person name="Wu J."/>
            <person name="Liu S."/>
            <person name="Liu Y."/>
            <person name="Huang X."/>
            <person name="Wang H."/>
            <person name="Niu X."/>
            <person name="Li J."/>
            <person name="Liang L."/>
            <person name="Luo Y."/>
            <person name="Ji K."/>
            <person name="Zhou W."/>
            <person name="Yu Z."/>
            <person name="Li G."/>
            <person name="Liu Y."/>
            <person name="Li L."/>
            <person name="Qiao M."/>
            <person name="Feng L."/>
            <person name="Zhang K.-Q."/>
        </authorList>
    </citation>
    <scope>NUCLEOTIDE SEQUENCE [LARGE SCALE GENOMIC DNA]</scope>
    <source>
        <strain evidence="4">ATCC 24927 / CBS 115.81 / DSM 1491</strain>
    </source>
</reference>
<protein>
    <recommendedName>
        <fullName evidence="2">T6SS Phospholipase effector Tle1-like catalytic domain-containing protein</fullName>
    </recommendedName>
</protein>
<dbReference type="STRING" id="756982.G1XAD0"/>
<accession>G1XAD0</accession>
<dbReference type="InParanoid" id="G1XAD0"/>
<feature type="compositionally biased region" description="Basic residues" evidence="1">
    <location>
        <begin position="1275"/>
        <end position="1290"/>
    </location>
</feature>
<dbReference type="eggNOG" id="ENOG502QSYI">
    <property type="taxonomic scope" value="Eukaryota"/>
</dbReference>
<dbReference type="InterPro" id="IPR018712">
    <property type="entry name" value="Tle1-like_cat"/>
</dbReference>
<feature type="compositionally biased region" description="Polar residues" evidence="1">
    <location>
        <begin position="1035"/>
        <end position="1053"/>
    </location>
</feature>
<gene>
    <name evidence="3" type="ORF">AOL_s00076g588</name>
</gene>
<feature type="compositionally biased region" description="Basic and acidic residues" evidence="1">
    <location>
        <begin position="1186"/>
        <end position="1197"/>
    </location>
</feature>
<dbReference type="HOGENOM" id="CLU_267163_0_0_1"/>
<keyword evidence="4" id="KW-1185">Reference proteome</keyword>
<feature type="region of interest" description="Disordered" evidence="1">
    <location>
        <begin position="1269"/>
        <end position="1317"/>
    </location>
</feature>
<evidence type="ECO:0000256" key="1">
    <source>
        <dbReference type="SAM" id="MobiDB-lite"/>
    </source>
</evidence>
<comment type="caution">
    <text evidence="3">The sequence shown here is derived from an EMBL/GenBank/DDBJ whole genome shotgun (WGS) entry which is preliminary data.</text>
</comment>
<feature type="compositionally biased region" description="Acidic residues" evidence="1">
    <location>
        <begin position="1296"/>
        <end position="1306"/>
    </location>
</feature>
<evidence type="ECO:0000313" key="4">
    <source>
        <dbReference type="Proteomes" id="UP000008784"/>
    </source>
</evidence>
<dbReference type="OMA" id="PLLMFRP"/>
<dbReference type="PANTHER" id="PTHR33840">
    <property type="match status" value="1"/>
</dbReference>
<dbReference type="RefSeq" id="XP_011121442.1">
    <property type="nucleotide sequence ID" value="XM_011123140.1"/>
</dbReference>
<dbReference type="EMBL" id="ADOT01000129">
    <property type="protein sequence ID" value="EGX49947.1"/>
    <property type="molecule type" value="Genomic_DNA"/>
</dbReference>
<feature type="compositionally biased region" description="Acidic residues" evidence="1">
    <location>
        <begin position="41"/>
        <end position="50"/>
    </location>
</feature>
<feature type="domain" description="T6SS Phospholipase effector Tle1-like catalytic" evidence="2">
    <location>
        <begin position="469"/>
        <end position="762"/>
    </location>
</feature>
<proteinExistence type="predicted"/>
<dbReference type="PANTHER" id="PTHR33840:SF16">
    <property type="entry name" value="DUF2235 DOMAIN-CONTAINING PROTEIN"/>
    <property type="match status" value="1"/>
</dbReference>
<feature type="compositionally biased region" description="Low complexity" evidence="1">
    <location>
        <begin position="18"/>
        <end position="28"/>
    </location>
</feature>
<evidence type="ECO:0000259" key="2">
    <source>
        <dbReference type="Pfam" id="PF09994"/>
    </source>
</evidence>
<sequence length="1317" mass="148883">MSVRRIVSLFNQGQDHSNGGTNDTTDTGGNREDEPLRETEGQEQSEEAESPAERTFLDPIRSMIWGVNNDTPEPPETDPMDIDTHDTSMPPTINGQSRRPAEPEPPSAMGFWTPTESGSLSNDSDIQFQTNGNSMGPNSTDVYGNVGNTDDNGTIPTNGNCIPPSEERDEDIYARPSSLPRPATTSAGNSQRRRIYTAAPVPIINQRLQRCTEINETTNLNRSEMTPAEIGSKIPRPSGAWRTKIPNVTPDSIRSIQSVSTLPLYSPPIGSVKEPRGYYETDPNLPGKEPRRYYEYDPNLPGKEPQARRNDNLIQKFKEIELGPQRSIEYYLGTDLPSSHQAQNSIYAPLTWNAADRSDLHNRLSVTDTLPKINTGFPRMVYDGGTSSLPENESTPSSADRIKDLEFEVSSLRETLKSTQEQLRKDAAKALSPTAAVDRLHEYLKPDEDESSPTKKVSPIRVTPFIRAKKLVVILDATNSGTVRPMSVGKLDHDTRIPRTVLKRISDCLTAEHKETHRRQQVFYLSGCGTGEEFGLNKSLHTTILDAYTYLSDNWDYGDELFLFGFSRGAFAIRAIAALITEIGLLNKAGMTHFETLYDTYFDPRYGKCRSTDEYEKWRGQCTSLAWNLSQLEGITITKIPVKFLGCLETIGWSNYEMEPSEKGQDAKKLWERGVFDFRHLLIHETVENAFHALALDEDRITHSPLLMFRPGNSIKPLTQVWFTGSHVNIGGGQLIMEAEKNVSHPTTDQNELSDIVFLFLITECHEFLSFSKTYVNKAVSDYMSLTPNFVKEINFKHHWVSARIDELGSDTGKANVFNRIRNATGNRKKHIRTPLRYRPHWFDWEPWSRYKSCEAIHVSSQYRTKHYPNYIPKALLDYRCTKTFEKFGVIRDPSENAPGETSVLRYNAPRTREDTFYYAGQENKKGKAHPNNMVLPVVRLSAFEVLLAGGDTLIFGFGLAFRDIYRESPPVFRYSINELTGMQEDWVLRVEPQPLKQMLSPTSMADRTIALRNTQSVPTSLKYQHYVIKQESPYNSVNGNSRVTSGVQQRSVSAAAGLPSTQEESPDTQEQPPPPPLARRLNTAQSSANLQHSVPESSTPFSYIDTPQLEDESGNGKGKGLHSAHTNHQQGNGRAIGSSQGPKGYDGTDEREPGPEGNPEPMEQKSKMGSVRQFFSFSTLRRKMKDPEASKSEPKRPRVSQIDGQNDRDSDRPTDGPSDPDRVESEVRKREDAKREHAEWLETFDHSQLVLPNIDEPEWMKILRQGRGKVQPCKFKHHRNRDHGHGSNHRHNEDHNDENDDDYEYYECGHRRKRDS</sequence>
<dbReference type="Pfam" id="PF09994">
    <property type="entry name" value="T6SS_Tle1-like_cat"/>
    <property type="match status" value="1"/>
</dbReference>
<feature type="region of interest" description="Disordered" evidence="1">
    <location>
        <begin position="1035"/>
        <end position="1239"/>
    </location>
</feature>
<dbReference type="GeneID" id="22892382"/>
<organism evidence="3 4">
    <name type="scientific">Arthrobotrys oligospora (strain ATCC 24927 / CBS 115.81 / DSM 1491)</name>
    <name type="common">Nematode-trapping fungus</name>
    <name type="synonym">Didymozoophaga oligospora</name>
    <dbReference type="NCBI Taxonomy" id="756982"/>
    <lineage>
        <taxon>Eukaryota</taxon>
        <taxon>Fungi</taxon>
        <taxon>Dikarya</taxon>
        <taxon>Ascomycota</taxon>
        <taxon>Pezizomycotina</taxon>
        <taxon>Orbiliomycetes</taxon>
        <taxon>Orbiliales</taxon>
        <taxon>Orbiliaceae</taxon>
        <taxon>Orbilia</taxon>
        <taxon>Orbilia oligospora</taxon>
    </lineage>
</organism>
<dbReference type="OrthoDB" id="59699at2759"/>
<feature type="compositionally biased region" description="Basic and acidic residues" evidence="1">
    <location>
        <begin position="29"/>
        <end position="40"/>
    </location>
</feature>
<evidence type="ECO:0000313" key="3">
    <source>
        <dbReference type="EMBL" id="EGX49947.1"/>
    </source>
</evidence>
<name>G1XAD0_ARTOA</name>
<feature type="region of interest" description="Disordered" evidence="1">
    <location>
        <begin position="1"/>
        <end position="193"/>
    </location>
</feature>
<feature type="compositionally biased region" description="Basic and acidic residues" evidence="1">
    <location>
        <begin position="1206"/>
        <end position="1239"/>
    </location>
</feature>